<protein>
    <submittedName>
        <fullName evidence="2">Uncharacterized protein</fullName>
    </submittedName>
</protein>
<dbReference type="PANTHER" id="PTHR34807">
    <property type="entry name" value="OS08G0270800 PROTEIN"/>
    <property type="match status" value="1"/>
</dbReference>
<dbReference type="EnsemblPlants" id="MELO3C004129.2.1">
    <property type="protein sequence ID" value="MELO3C004129.2.1"/>
    <property type="gene ID" value="MELO3C004129.2"/>
</dbReference>
<dbReference type="PANTHER" id="PTHR34807:SF3">
    <property type="entry name" value="OS08G0270800 PROTEIN"/>
    <property type="match status" value="1"/>
</dbReference>
<dbReference type="AlphaFoldDB" id="A0A9I9CIH8"/>
<accession>A0A9I9CIH8</accession>
<evidence type="ECO:0000313" key="2">
    <source>
        <dbReference type="EnsemblPlants" id="MELO3C004129.2.1"/>
    </source>
</evidence>
<reference evidence="2" key="1">
    <citation type="submission" date="2023-03" db="UniProtKB">
        <authorList>
            <consortium name="EnsemblPlants"/>
        </authorList>
    </citation>
    <scope>IDENTIFICATION</scope>
</reference>
<sequence length="276" mass="31799">MKKARKGVAADSMACALFENSMVGIKHQSLLQDYQELHNETEAVKKKLLIAKRKKATLLDEVRYLLMLLTEACLFLRSFRFLRHRYELLKNQPANIQPKVGFKLSRNLELRPPIVKKEKSSRKREASLKPLAQAHDLNQRGGIYNGIEASSRKSQSFFDLNQKSNTCSKKEVIMNNSFPTFDQKERVYRAHEAAANRNMTPVFDLNQISREEEEMQAGFEPLRQLEDESKNIFPRSEHDAKNSDLVLSSMCRNDDNGSNRAGKRKISWQDQVALRA</sequence>
<organism evidence="2">
    <name type="scientific">Cucumis melo</name>
    <name type="common">Muskmelon</name>
    <dbReference type="NCBI Taxonomy" id="3656"/>
    <lineage>
        <taxon>Eukaryota</taxon>
        <taxon>Viridiplantae</taxon>
        <taxon>Streptophyta</taxon>
        <taxon>Embryophyta</taxon>
        <taxon>Tracheophyta</taxon>
        <taxon>Spermatophyta</taxon>
        <taxon>Magnoliopsida</taxon>
        <taxon>eudicotyledons</taxon>
        <taxon>Gunneridae</taxon>
        <taxon>Pentapetalae</taxon>
        <taxon>rosids</taxon>
        <taxon>fabids</taxon>
        <taxon>Cucurbitales</taxon>
        <taxon>Cucurbitaceae</taxon>
        <taxon>Benincaseae</taxon>
        <taxon>Cucumis</taxon>
    </lineage>
</organism>
<name>A0A9I9CIH8_CUCME</name>
<dbReference type="Gramene" id="MELO3C004129.2.1">
    <property type="protein sequence ID" value="MELO3C004129.2.1"/>
    <property type="gene ID" value="MELO3C004129.2"/>
</dbReference>
<proteinExistence type="predicted"/>
<evidence type="ECO:0000256" key="1">
    <source>
        <dbReference type="SAM" id="MobiDB-lite"/>
    </source>
</evidence>
<feature type="region of interest" description="Disordered" evidence="1">
    <location>
        <begin position="244"/>
        <end position="264"/>
    </location>
</feature>